<keyword evidence="3" id="KW-1185">Reference proteome</keyword>
<accession>A0ABP0KI99</accession>
<feature type="region of interest" description="Disordered" evidence="1">
    <location>
        <begin position="409"/>
        <end position="441"/>
    </location>
</feature>
<dbReference type="Gene3D" id="3.60.10.10">
    <property type="entry name" value="Endonuclease/exonuclease/phosphatase"/>
    <property type="match status" value="1"/>
</dbReference>
<gene>
    <name evidence="2" type="ORF">CCMP2556_LOCUS16402</name>
</gene>
<evidence type="ECO:0000313" key="2">
    <source>
        <dbReference type="EMBL" id="CAK9026532.1"/>
    </source>
</evidence>
<reference evidence="2 3" key="1">
    <citation type="submission" date="2024-02" db="EMBL/GenBank/DDBJ databases">
        <authorList>
            <person name="Chen Y."/>
            <person name="Shah S."/>
            <person name="Dougan E. K."/>
            <person name="Thang M."/>
            <person name="Chan C."/>
        </authorList>
    </citation>
    <scope>NUCLEOTIDE SEQUENCE [LARGE SCALE GENOMIC DNA]</scope>
</reference>
<sequence>MCNHVHTVLYEAPEREEFHVLLNARASLLGARMLLAKCKLVREIGLSTGGATCGRGFTAKAHYSTDGAVFHTSGVPKGPLLPRALFLCFSAKGSYAQRDCPWIAGLKAKANRQERDELLKTLRLQYAELRPWADAFDLVALQEVDQALRTCLGAEGLGPDRWVESAPHVDARGIPVDSTTAVLLGPASRWRIRGKAHCELTMPTGSGRVARRDHCGILLEGTFPLVLCSVHLHPPSGTAAYLQYLEPLKEMMLSLVPEQPGHSPALALLGDWNCSQGQLKELMAEDVLATLVLPGLGVTSLLRAGRCDSRRKDAFWSSFQSVAPMEATAFESNPCATGDFMLFRPAAPSGLQWHCQAEAEADFGAFRAYSRAVLADTVQRLPWLRALAASTEALQQVRLLERQLEDLKPKRTVTPEDGVPSRQEVDPATTPSLSRDRWRHPWRPPAPVRQEVVSDLLRSVLQLHGQLDRQHQRLKQVQGGLGMVLPKSLDTSDHRPLVFEGFLE</sequence>
<dbReference type="SUPFAM" id="SSF56219">
    <property type="entry name" value="DNase I-like"/>
    <property type="match status" value="1"/>
</dbReference>
<evidence type="ECO:0000313" key="3">
    <source>
        <dbReference type="Proteomes" id="UP001642484"/>
    </source>
</evidence>
<dbReference type="EMBL" id="CAXAMN010008779">
    <property type="protein sequence ID" value="CAK9026532.1"/>
    <property type="molecule type" value="Genomic_DNA"/>
</dbReference>
<dbReference type="Proteomes" id="UP001642484">
    <property type="component" value="Unassembled WGS sequence"/>
</dbReference>
<evidence type="ECO:0000256" key="1">
    <source>
        <dbReference type="SAM" id="MobiDB-lite"/>
    </source>
</evidence>
<evidence type="ECO:0008006" key="4">
    <source>
        <dbReference type="Google" id="ProtNLM"/>
    </source>
</evidence>
<dbReference type="InterPro" id="IPR036691">
    <property type="entry name" value="Endo/exonu/phosph_ase_sf"/>
</dbReference>
<protein>
    <recommendedName>
        <fullName evidence="4">Endonuclease/exonuclease/phosphatase domain-containing protein</fullName>
    </recommendedName>
</protein>
<comment type="caution">
    <text evidence="2">The sequence shown here is derived from an EMBL/GenBank/DDBJ whole genome shotgun (WGS) entry which is preliminary data.</text>
</comment>
<name>A0ABP0KI99_9DINO</name>
<proteinExistence type="predicted"/>
<organism evidence="2 3">
    <name type="scientific">Durusdinium trenchii</name>
    <dbReference type="NCBI Taxonomy" id="1381693"/>
    <lineage>
        <taxon>Eukaryota</taxon>
        <taxon>Sar</taxon>
        <taxon>Alveolata</taxon>
        <taxon>Dinophyceae</taxon>
        <taxon>Suessiales</taxon>
        <taxon>Symbiodiniaceae</taxon>
        <taxon>Durusdinium</taxon>
    </lineage>
</organism>